<protein>
    <submittedName>
        <fullName evidence="2">Extracellular solute-binding protein</fullName>
    </submittedName>
</protein>
<dbReference type="SUPFAM" id="SSF53850">
    <property type="entry name" value="Periplasmic binding protein-like II"/>
    <property type="match status" value="1"/>
</dbReference>
<reference evidence="2 3" key="1">
    <citation type="submission" date="2020-01" db="EMBL/GenBank/DDBJ databases">
        <title>Paenibacillus soybeanensis sp. nov. isolated from the nodules of soybean (Glycine max(L.) Merr).</title>
        <authorList>
            <person name="Wang H."/>
        </authorList>
    </citation>
    <scope>NUCLEOTIDE SEQUENCE [LARGE SCALE GENOMIC DNA]</scope>
    <source>
        <strain evidence="2 3">T1</strain>
    </source>
</reference>
<evidence type="ECO:0000313" key="2">
    <source>
        <dbReference type="EMBL" id="NBD27932.1"/>
    </source>
</evidence>
<proteinExistence type="predicted"/>
<dbReference type="PANTHER" id="PTHR43649:SF12">
    <property type="entry name" value="DIACETYLCHITOBIOSE BINDING PROTEIN DASA"/>
    <property type="match status" value="1"/>
</dbReference>
<dbReference type="EMBL" id="JAAAMV010000033">
    <property type="protein sequence ID" value="NBD27932.1"/>
    <property type="molecule type" value="Genomic_DNA"/>
</dbReference>
<dbReference type="RefSeq" id="WP_161746954.1">
    <property type="nucleotide sequence ID" value="NZ_JAAAMV010000033.1"/>
</dbReference>
<dbReference type="InterPro" id="IPR006059">
    <property type="entry name" value="SBP"/>
</dbReference>
<dbReference type="PROSITE" id="PS51257">
    <property type="entry name" value="PROKAR_LIPOPROTEIN"/>
    <property type="match status" value="1"/>
</dbReference>
<gene>
    <name evidence="2" type="ORF">GT019_29040</name>
</gene>
<dbReference type="Gene3D" id="3.40.190.10">
    <property type="entry name" value="Periplasmic binding protein-like II"/>
    <property type="match status" value="1"/>
</dbReference>
<feature type="signal peptide" evidence="1">
    <location>
        <begin position="1"/>
        <end position="30"/>
    </location>
</feature>
<dbReference type="InterPro" id="IPR050490">
    <property type="entry name" value="Bact_solute-bd_prot1"/>
</dbReference>
<keyword evidence="3" id="KW-1185">Reference proteome</keyword>
<sequence length="492" mass="53841">MRTRRTKDRHTILRGVSLGLSLTLATSLLAACSEGADDDGGKRQVLRVGVLYASAADESRQRQAFTDDYELTHPNVDIELAGAIDLDDRRSEALAGNRDRPALYEALKQLLSGSDPVDVVELEDAAYLRRLTQDNLLAPLDPLMQASGFGLDDFLPNAVDGLRGAGDPSVYALTSTFAGTALYYNKRLFADAGVAPPTDGMLWPDVLRLAKRVASGEGKSRKFGFSFDRWGADGFSDALAYSAPLQLKLFDKKAWKMTVDTPQWSRAWSDIAELYAEKIVPSRSDMEGGNGMENGDLFLNGRLAMVIGGHDYVNELSAARTYAADPAIKSLDWDVVSLPSFAEAPGIGGSMALTNLMAIGAKAQNKEIAWDFVQYNNSERMAKLKSRSSGKLPVRRSLVQPQGGMSYNLGAFYALKPVPPSEEREELYWNTPNLSPALELGRPLFQDVIDGKKTAKEALREWQTTGDALMQEIKRNPAAYDNGDYYWGGWGG</sequence>
<dbReference type="Pfam" id="PF01547">
    <property type="entry name" value="SBP_bac_1"/>
    <property type="match status" value="1"/>
</dbReference>
<organism evidence="2 3">
    <name type="scientific">Paenibacillus glycinis</name>
    <dbReference type="NCBI Taxonomy" id="2697035"/>
    <lineage>
        <taxon>Bacteria</taxon>
        <taxon>Bacillati</taxon>
        <taxon>Bacillota</taxon>
        <taxon>Bacilli</taxon>
        <taxon>Bacillales</taxon>
        <taxon>Paenibacillaceae</taxon>
        <taxon>Paenibacillus</taxon>
    </lineage>
</organism>
<comment type="caution">
    <text evidence="2">The sequence shown here is derived from an EMBL/GenBank/DDBJ whole genome shotgun (WGS) entry which is preliminary data.</text>
</comment>
<accession>A0ABW9XYZ9</accession>
<evidence type="ECO:0000313" key="3">
    <source>
        <dbReference type="Proteomes" id="UP000665561"/>
    </source>
</evidence>
<name>A0ABW9XYZ9_9BACL</name>
<dbReference type="PANTHER" id="PTHR43649">
    <property type="entry name" value="ARABINOSE-BINDING PROTEIN-RELATED"/>
    <property type="match status" value="1"/>
</dbReference>
<evidence type="ECO:0000256" key="1">
    <source>
        <dbReference type="SAM" id="SignalP"/>
    </source>
</evidence>
<feature type="chain" id="PRO_5046284608" evidence="1">
    <location>
        <begin position="31"/>
        <end position="492"/>
    </location>
</feature>
<keyword evidence="1" id="KW-0732">Signal</keyword>
<dbReference type="Proteomes" id="UP000665561">
    <property type="component" value="Unassembled WGS sequence"/>
</dbReference>